<dbReference type="EMBL" id="AP029612">
    <property type="protein sequence ID" value="BFG70847.1"/>
    <property type="molecule type" value="Genomic_DNA"/>
</dbReference>
<evidence type="ECO:0008006" key="2">
    <source>
        <dbReference type="Google" id="ProtNLM"/>
    </source>
</evidence>
<accession>A0AAT9GJH9</accession>
<proteinExistence type="predicted"/>
<name>A0AAT9GJH9_9BACT</name>
<sequence length="147" mass="16949">MKLHPVSFLLACIFLFACRSYRPVTYVVFNNESKEKIDFSIVANDRSHNKVLTSIKHQAKPGLQEIPVTQFKRGEYALQINTHNGQQSKVLPIRLDSDRWLMVTYINDDSLTIQKKYGFVDTGILKKIGGKYTGIDMYIENRRPPNL</sequence>
<gene>
    <name evidence="1" type="ORF">KACHI17_17280</name>
</gene>
<reference evidence="1" key="1">
    <citation type="submission" date="2024-02" db="EMBL/GenBank/DDBJ databases">
        <title>Sediminibacterium planktonica sp. nov. and Sediminibacterium longus sp. nov., isolated from surface lake and river water.</title>
        <authorList>
            <person name="Watanabe K."/>
            <person name="Takemine S."/>
            <person name="Ishii Y."/>
            <person name="Ogata Y."/>
            <person name="Shindo C."/>
            <person name="Suda W."/>
        </authorList>
    </citation>
    <scope>NUCLEOTIDE SEQUENCE</scope>
    <source>
        <strain evidence="1">KACHI17</strain>
    </source>
</reference>
<dbReference type="AlphaFoldDB" id="A0AAT9GJH9"/>
<dbReference type="RefSeq" id="WP_353548484.1">
    <property type="nucleotide sequence ID" value="NZ_AP029612.1"/>
</dbReference>
<dbReference type="PROSITE" id="PS51257">
    <property type="entry name" value="PROKAR_LIPOPROTEIN"/>
    <property type="match status" value="1"/>
</dbReference>
<protein>
    <recommendedName>
        <fullName evidence="2">Lipoprotein</fullName>
    </recommendedName>
</protein>
<organism evidence="1">
    <name type="scientific">Sediminibacterium sp. KACHI17</name>
    <dbReference type="NCBI Taxonomy" id="1751071"/>
    <lineage>
        <taxon>Bacteria</taxon>
        <taxon>Pseudomonadati</taxon>
        <taxon>Bacteroidota</taxon>
        <taxon>Chitinophagia</taxon>
        <taxon>Chitinophagales</taxon>
        <taxon>Chitinophagaceae</taxon>
        <taxon>Sediminibacterium</taxon>
    </lineage>
</organism>
<evidence type="ECO:0000313" key="1">
    <source>
        <dbReference type="EMBL" id="BFG70847.1"/>
    </source>
</evidence>